<sequence>MRAKDIIPAEEPVRINSTDRRALYINIPIGREEDSKFANSDGLVNIAERYDPALDQKLLRKGDVVLIPVTGVLYTLLFLDRTNIANANLVLTGSRGISGICQGLTRSYGGVLAIRFLMGVSEAALPAGATYPISVYYTKREAALR</sequence>
<dbReference type="InterPro" id="IPR036259">
    <property type="entry name" value="MFS_trans_sf"/>
</dbReference>
<dbReference type="RefSeq" id="XP_066629610.1">
    <property type="nucleotide sequence ID" value="XM_066780381.1"/>
</dbReference>
<organism evidence="6 7">
    <name type="scientific">Diplodia seriata</name>
    <dbReference type="NCBI Taxonomy" id="420778"/>
    <lineage>
        <taxon>Eukaryota</taxon>
        <taxon>Fungi</taxon>
        <taxon>Dikarya</taxon>
        <taxon>Ascomycota</taxon>
        <taxon>Pezizomycotina</taxon>
        <taxon>Dothideomycetes</taxon>
        <taxon>Dothideomycetes incertae sedis</taxon>
        <taxon>Botryosphaeriales</taxon>
        <taxon>Botryosphaeriaceae</taxon>
        <taxon>Diplodia</taxon>
    </lineage>
</organism>
<keyword evidence="5" id="KW-0472">Membrane</keyword>
<evidence type="ECO:0000256" key="1">
    <source>
        <dbReference type="ARBA" id="ARBA00004141"/>
    </source>
</evidence>
<dbReference type="SUPFAM" id="SSF103473">
    <property type="entry name" value="MFS general substrate transporter"/>
    <property type="match status" value="1"/>
</dbReference>
<evidence type="ECO:0000313" key="6">
    <source>
        <dbReference type="EMBL" id="KAL0256581.1"/>
    </source>
</evidence>
<accession>A0ABR3C9X9</accession>
<keyword evidence="3" id="KW-0812">Transmembrane</keyword>
<protein>
    <submittedName>
        <fullName evidence="6">Uncharacterized protein</fullName>
    </submittedName>
</protein>
<dbReference type="EMBL" id="JAJVCZ030000009">
    <property type="protein sequence ID" value="KAL0256581.1"/>
    <property type="molecule type" value="Genomic_DNA"/>
</dbReference>
<name>A0ABR3C9X9_9PEZI</name>
<dbReference type="PANTHER" id="PTHR43791:SF54">
    <property type="entry name" value="MAJOR FACILITATOR SUPERFAMILY (MFS) PROFILE DOMAIN-CONTAINING PROTEIN-RELATED"/>
    <property type="match status" value="1"/>
</dbReference>
<evidence type="ECO:0000313" key="7">
    <source>
        <dbReference type="Proteomes" id="UP001430584"/>
    </source>
</evidence>
<evidence type="ECO:0000256" key="5">
    <source>
        <dbReference type="ARBA" id="ARBA00023136"/>
    </source>
</evidence>
<dbReference type="GeneID" id="92013061"/>
<proteinExistence type="predicted"/>
<comment type="subcellular location">
    <subcellularLocation>
        <location evidence="1">Membrane</location>
        <topology evidence="1">Multi-pass membrane protein</topology>
    </subcellularLocation>
</comment>
<reference evidence="6 7" key="1">
    <citation type="submission" date="2024-02" db="EMBL/GenBank/DDBJ databases">
        <title>De novo assembly and annotation of 12 fungi associated with fruit tree decline syndrome in Ontario, Canada.</title>
        <authorList>
            <person name="Sulman M."/>
            <person name="Ellouze W."/>
            <person name="Ilyukhin E."/>
        </authorList>
    </citation>
    <scope>NUCLEOTIDE SEQUENCE [LARGE SCALE GENOMIC DNA]</scope>
    <source>
        <strain evidence="6 7">FDS-637</strain>
    </source>
</reference>
<keyword evidence="2" id="KW-0813">Transport</keyword>
<gene>
    <name evidence="6" type="ORF">SLS55_008976</name>
</gene>
<evidence type="ECO:0000256" key="3">
    <source>
        <dbReference type="ARBA" id="ARBA00022692"/>
    </source>
</evidence>
<dbReference type="PANTHER" id="PTHR43791">
    <property type="entry name" value="PERMEASE-RELATED"/>
    <property type="match status" value="1"/>
</dbReference>
<keyword evidence="7" id="KW-1185">Reference proteome</keyword>
<evidence type="ECO:0000256" key="4">
    <source>
        <dbReference type="ARBA" id="ARBA00022989"/>
    </source>
</evidence>
<comment type="caution">
    <text evidence="6">The sequence shown here is derived from an EMBL/GenBank/DDBJ whole genome shotgun (WGS) entry which is preliminary data.</text>
</comment>
<dbReference type="Proteomes" id="UP001430584">
    <property type="component" value="Unassembled WGS sequence"/>
</dbReference>
<feature type="non-terminal residue" evidence="6">
    <location>
        <position position="145"/>
    </location>
</feature>
<keyword evidence="4" id="KW-1133">Transmembrane helix</keyword>
<evidence type="ECO:0000256" key="2">
    <source>
        <dbReference type="ARBA" id="ARBA00022448"/>
    </source>
</evidence>